<keyword evidence="1" id="KW-0238">DNA-binding</keyword>
<dbReference type="Pfam" id="PF00505">
    <property type="entry name" value="HMG_box"/>
    <property type="match status" value="1"/>
</dbReference>
<comment type="caution">
    <text evidence="4">The sequence shown here is derived from an EMBL/GenBank/DDBJ whole genome shotgun (WGS) entry which is preliminary data.</text>
</comment>
<feature type="compositionally biased region" description="Acidic residues" evidence="2">
    <location>
        <begin position="266"/>
        <end position="286"/>
    </location>
</feature>
<dbReference type="InterPro" id="IPR009071">
    <property type="entry name" value="HMG_box_dom"/>
</dbReference>
<dbReference type="PANTHER" id="PTHR47658">
    <property type="entry name" value="HIGH MOBILITY GROUP B PROTEIN 12-RELATED"/>
    <property type="match status" value="1"/>
</dbReference>
<feature type="compositionally biased region" description="Polar residues" evidence="2">
    <location>
        <begin position="1"/>
        <end position="12"/>
    </location>
</feature>
<feature type="DNA-binding region" description="HMG box" evidence="1">
    <location>
        <begin position="192"/>
        <end position="262"/>
    </location>
</feature>
<dbReference type="SUPFAM" id="SSF47095">
    <property type="entry name" value="HMG-box"/>
    <property type="match status" value="1"/>
</dbReference>
<dbReference type="SMART" id="SM00398">
    <property type="entry name" value="HMG"/>
    <property type="match status" value="1"/>
</dbReference>
<organism evidence="4 5">
    <name type="scientific">Actinidia rufa</name>
    <dbReference type="NCBI Taxonomy" id="165716"/>
    <lineage>
        <taxon>Eukaryota</taxon>
        <taxon>Viridiplantae</taxon>
        <taxon>Streptophyta</taxon>
        <taxon>Embryophyta</taxon>
        <taxon>Tracheophyta</taxon>
        <taxon>Spermatophyta</taxon>
        <taxon>Magnoliopsida</taxon>
        <taxon>eudicotyledons</taxon>
        <taxon>Gunneridae</taxon>
        <taxon>Pentapetalae</taxon>
        <taxon>asterids</taxon>
        <taxon>Ericales</taxon>
        <taxon>Actinidiaceae</taxon>
        <taxon>Actinidia</taxon>
    </lineage>
</organism>
<feature type="region of interest" description="Disordered" evidence="2">
    <location>
        <begin position="1"/>
        <end position="20"/>
    </location>
</feature>
<dbReference type="EMBL" id="BJWL01000025">
    <property type="protein sequence ID" value="GFZ15789.1"/>
    <property type="molecule type" value="Genomic_DNA"/>
</dbReference>
<proteinExistence type="predicted"/>
<dbReference type="InterPro" id="IPR036910">
    <property type="entry name" value="HMG_box_dom_sf"/>
</dbReference>
<dbReference type="GO" id="GO:0003677">
    <property type="term" value="F:DNA binding"/>
    <property type="evidence" value="ECO:0007669"/>
    <property type="project" value="UniProtKB-UniRule"/>
</dbReference>
<dbReference type="PANTHER" id="PTHR47658:SF1">
    <property type="entry name" value="MEIOSIS INITIATOR PROTEIN"/>
    <property type="match status" value="1"/>
</dbReference>
<dbReference type="GO" id="GO:0010197">
    <property type="term" value="P:polar nucleus fusion"/>
    <property type="evidence" value="ECO:0007669"/>
    <property type="project" value="TreeGrafter"/>
</dbReference>
<evidence type="ECO:0000313" key="5">
    <source>
        <dbReference type="Proteomes" id="UP000585474"/>
    </source>
</evidence>
<reference evidence="4 5" key="1">
    <citation type="submission" date="2019-07" db="EMBL/GenBank/DDBJ databases">
        <title>De Novo Assembly of kiwifruit Actinidia rufa.</title>
        <authorList>
            <person name="Sugita-Konishi S."/>
            <person name="Sato K."/>
            <person name="Mori E."/>
            <person name="Abe Y."/>
            <person name="Kisaki G."/>
            <person name="Hamano K."/>
            <person name="Suezawa K."/>
            <person name="Otani M."/>
            <person name="Fukuda T."/>
            <person name="Manabe T."/>
            <person name="Gomi K."/>
            <person name="Tabuchi M."/>
            <person name="Akimitsu K."/>
            <person name="Kataoka I."/>
        </authorList>
    </citation>
    <scope>NUCLEOTIDE SEQUENCE [LARGE SCALE GENOMIC DNA]</scope>
    <source>
        <strain evidence="5">cv. Fuchu</strain>
    </source>
</reference>
<dbReference type="Proteomes" id="UP000585474">
    <property type="component" value="Unassembled WGS sequence"/>
</dbReference>
<feature type="domain" description="HMG box" evidence="3">
    <location>
        <begin position="192"/>
        <end position="262"/>
    </location>
</feature>
<dbReference type="PROSITE" id="PS50118">
    <property type="entry name" value="HMG_BOX_2"/>
    <property type="match status" value="1"/>
</dbReference>
<evidence type="ECO:0000256" key="2">
    <source>
        <dbReference type="SAM" id="MobiDB-lite"/>
    </source>
</evidence>
<name>A0A7J0GY84_9ERIC</name>
<dbReference type="OrthoDB" id="1919336at2759"/>
<evidence type="ECO:0000256" key="1">
    <source>
        <dbReference type="PROSITE-ProRule" id="PRU00267"/>
    </source>
</evidence>
<dbReference type="CDD" id="cd22005">
    <property type="entry name" value="HMG-box_AtHMGB1-like"/>
    <property type="match status" value="1"/>
</dbReference>
<keyword evidence="1" id="KW-0539">Nucleus</keyword>
<keyword evidence="5" id="KW-1185">Reference proteome</keyword>
<feature type="region of interest" description="Disordered" evidence="2">
    <location>
        <begin position="256"/>
        <end position="286"/>
    </location>
</feature>
<accession>A0A7J0GY84</accession>
<evidence type="ECO:0000259" key="3">
    <source>
        <dbReference type="PROSITE" id="PS50118"/>
    </source>
</evidence>
<evidence type="ECO:0000313" key="4">
    <source>
        <dbReference type="EMBL" id="GFZ15789.1"/>
    </source>
</evidence>
<sequence length="286" mass="31187">MGDGSGRTSKSNAPKARKRVEVDFSATSSLKRAHDGSAFTRCDKCNRHVVVALIDFHDCHIQAQIDKSLDLDSGRRVTSKTHLLLLDGATRLPYSSPEKRCQYHPLSGKPLSPTPKPLSADHRQSPLVRLSISVSSGGARVLALTAVDGVRKLLRTMAASGGVPVNLSHGMADLVSYGNADRDIEQVHAQMAEHETSDAIAAEKDEFRKSYKEANPDCKSVATVAKEGGEKWKSMTDEEKKAYIDRAAELKAEYTKALKSNNEPQNADEEDAQVEPETEMLTVSDD</sequence>
<gene>
    <name evidence="4" type="ORF">Acr_25g0001980</name>
</gene>
<dbReference type="Gene3D" id="1.10.30.10">
    <property type="entry name" value="High mobility group box domain"/>
    <property type="match status" value="1"/>
</dbReference>
<dbReference type="GO" id="GO:0005634">
    <property type="term" value="C:nucleus"/>
    <property type="evidence" value="ECO:0007669"/>
    <property type="project" value="UniProtKB-UniRule"/>
</dbReference>
<protein>
    <submittedName>
        <fullName evidence="4">High-mobility group box 6</fullName>
    </submittedName>
</protein>
<dbReference type="AlphaFoldDB" id="A0A7J0GY84"/>